<name>W9QXV1_9ROSA</name>
<protein>
    <submittedName>
        <fullName evidence="2">Uncharacterized protein</fullName>
    </submittedName>
</protein>
<evidence type="ECO:0000256" key="1">
    <source>
        <dbReference type="SAM" id="MobiDB-lite"/>
    </source>
</evidence>
<dbReference type="STRING" id="981085.W9QXV1"/>
<proteinExistence type="predicted"/>
<keyword evidence="3" id="KW-1185">Reference proteome</keyword>
<dbReference type="AlphaFoldDB" id="W9QXV1"/>
<feature type="compositionally biased region" description="Basic residues" evidence="1">
    <location>
        <begin position="12"/>
        <end position="21"/>
    </location>
</feature>
<sequence length="120" mass="12684">MSAAALRSGCHGTRKTKRNHSGRVVSATALVGRKGERVGAPAARRLLQLAAGKLTATEALEKGIVDSEHVSAEATVEAAVGLAEKLVAKKWDGEVYAEIRMELFSEVLGEIRANSTGSWL</sequence>
<dbReference type="Gene3D" id="3.90.226.10">
    <property type="entry name" value="2-enoyl-CoA Hydratase, Chain A, domain 1"/>
    <property type="match status" value="1"/>
</dbReference>
<accession>W9QXV1</accession>
<dbReference type="Proteomes" id="UP000030645">
    <property type="component" value="Unassembled WGS sequence"/>
</dbReference>
<reference evidence="3" key="1">
    <citation type="submission" date="2013-01" db="EMBL/GenBank/DDBJ databases">
        <title>Draft Genome Sequence of a Mulberry Tree, Morus notabilis C.K. Schneid.</title>
        <authorList>
            <person name="He N."/>
            <person name="Zhao S."/>
        </authorList>
    </citation>
    <scope>NUCLEOTIDE SEQUENCE</scope>
</reference>
<gene>
    <name evidence="2" type="ORF">L484_026345</name>
</gene>
<feature type="region of interest" description="Disordered" evidence="1">
    <location>
        <begin position="1"/>
        <end position="23"/>
    </location>
</feature>
<evidence type="ECO:0000313" key="2">
    <source>
        <dbReference type="EMBL" id="EXB58145.1"/>
    </source>
</evidence>
<organism evidence="2 3">
    <name type="scientific">Morus notabilis</name>
    <dbReference type="NCBI Taxonomy" id="981085"/>
    <lineage>
        <taxon>Eukaryota</taxon>
        <taxon>Viridiplantae</taxon>
        <taxon>Streptophyta</taxon>
        <taxon>Embryophyta</taxon>
        <taxon>Tracheophyta</taxon>
        <taxon>Spermatophyta</taxon>
        <taxon>Magnoliopsida</taxon>
        <taxon>eudicotyledons</taxon>
        <taxon>Gunneridae</taxon>
        <taxon>Pentapetalae</taxon>
        <taxon>rosids</taxon>
        <taxon>fabids</taxon>
        <taxon>Rosales</taxon>
        <taxon>Moraceae</taxon>
        <taxon>Moreae</taxon>
        <taxon>Morus</taxon>
    </lineage>
</organism>
<evidence type="ECO:0000313" key="3">
    <source>
        <dbReference type="Proteomes" id="UP000030645"/>
    </source>
</evidence>
<dbReference type="EMBL" id="KE344356">
    <property type="protein sequence ID" value="EXB58145.1"/>
    <property type="molecule type" value="Genomic_DNA"/>
</dbReference>